<protein>
    <submittedName>
        <fullName evidence="1">VCBS domain-containing protein</fullName>
    </submittedName>
</protein>
<reference evidence="1 2" key="1">
    <citation type="journal article" date="2022" name="bioRxiv">
        <title>Prophages regulate Shewanella fidelis 3313 motility and biofilm formation: implications for gut colonization dynamics in Ciona robusta.</title>
        <authorList>
            <person name="Natarajan O."/>
            <person name="Gibboney S.L."/>
            <person name="Young M.N."/>
            <person name="Lim S.J."/>
            <person name="Pluta N."/>
            <person name="Atkinson C.G."/>
            <person name="Leigh B.A."/>
            <person name="Liberti A."/>
            <person name="Kees E.D."/>
            <person name="Breitbart M."/>
            <person name="Gralnick J.A."/>
            <person name="Dishaw L.J."/>
        </authorList>
    </citation>
    <scope>NUCLEOTIDE SEQUENCE [LARGE SCALE GENOMIC DNA]</scope>
    <source>
        <strain evidence="1 2">JG4066</strain>
    </source>
</reference>
<dbReference type="EMBL" id="JAPMLD010000051">
    <property type="protein sequence ID" value="MDW4826619.1"/>
    <property type="molecule type" value="Genomic_DNA"/>
</dbReference>
<name>A0ABU4HHA0_9GAMM</name>
<evidence type="ECO:0000313" key="2">
    <source>
        <dbReference type="Proteomes" id="UP001271263"/>
    </source>
</evidence>
<proteinExistence type="predicted"/>
<dbReference type="Proteomes" id="UP001271263">
    <property type="component" value="Unassembled WGS sequence"/>
</dbReference>
<sequence>ITETYTVTVTDSNGATDTQDVVITITGTNDQPELTVTNTGSVTEDSIDVAPDRLVATGDITTFDVDNNDVLTLSSSYNGDIAWQNPAMT</sequence>
<comment type="caution">
    <text evidence="1">The sequence shown here is derived from an EMBL/GenBank/DDBJ whole genome shotgun (WGS) entry which is preliminary data.</text>
</comment>
<gene>
    <name evidence="1" type="ORF">OS134_21440</name>
</gene>
<organism evidence="1 2">
    <name type="scientific">Shewanella fidelis</name>
    <dbReference type="NCBI Taxonomy" id="173509"/>
    <lineage>
        <taxon>Bacteria</taxon>
        <taxon>Pseudomonadati</taxon>
        <taxon>Pseudomonadota</taxon>
        <taxon>Gammaproteobacteria</taxon>
        <taxon>Alteromonadales</taxon>
        <taxon>Shewanellaceae</taxon>
        <taxon>Shewanella</taxon>
    </lineage>
</organism>
<evidence type="ECO:0000313" key="1">
    <source>
        <dbReference type="EMBL" id="MDW4826619.1"/>
    </source>
</evidence>
<dbReference type="RefSeq" id="WP_318301249.1">
    <property type="nucleotide sequence ID" value="NZ_JAPMLA010000053.1"/>
</dbReference>
<feature type="non-terminal residue" evidence="1">
    <location>
        <position position="89"/>
    </location>
</feature>
<keyword evidence="2" id="KW-1185">Reference proteome</keyword>
<accession>A0ABU4HHA0</accession>
<feature type="non-terminal residue" evidence="1">
    <location>
        <position position="1"/>
    </location>
</feature>
<dbReference type="InterPro" id="IPR010221">
    <property type="entry name" value="VCBS_dom"/>
</dbReference>
<dbReference type="NCBIfam" id="TIGR01965">
    <property type="entry name" value="VCBS_repeat"/>
    <property type="match status" value="1"/>
</dbReference>